<reference evidence="6" key="1">
    <citation type="submission" date="2021-03" db="EMBL/GenBank/DDBJ databases">
        <authorList>
            <person name="Peeters C."/>
        </authorList>
    </citation>
    <scope>NUCLEOTIDE SEQUENCE</scope>
    <source>
        <strain evidence="6">LMG 31506</strain>
    </source>
</reference>
<organism evidence="6 7">
    <name type="scientific">Cupriavidus yeoncheonensis</name>
    <dbReference type="NCBI Taxonomy" id="1462994"/>
    <lineage>
        <taxon>Bacteria</taxon>
        <taxon>Pseudomonadati</taxon>
        <taxon>Pseudomonadota</taxon>
        <taxon>Betaproteobacteria</taxon>
        <taxon>Burkholderiales</taxon>
        <taxon>Burkholderiaceae</taxon>
        <taxon>Cupriavidus</taxon>
    </lineage>
</organism>
<gene>
    <name evidence="6" type="primary">ald_8</name>
    <name evidence="6" type="ORF">LMG31506_04921</name>
</gene>
<dbReference type="FunFam" id="3.40.309.10:FF:000012">
    <property type="entry name" value="Betaine aldehyde dehydrogenase"/>
    <property type="match status" value="1"/>
</dbReference>
<evidence type="ECO:0000256" key="4">
    <source>
        <dbReference type="RuleBase" id="RU003345"/>
    </source>
</evidence>
<dbReference type="InterPro" id="IPR016162">
    <property type="entry name" value="Ald_DH_N"/>
</dbReference>
<keyword evidence="2 4" id="KW-0560">Oxidoreductase</keyword>
<dbReference type="InterPro" id="IPR016161">
    <property type="entry name" value="Ald_DH/histidinol_DH"/>
</dbReference>
<keyword evidence="7" id="KW-1185">Reference proteome</keyword>
<dbReference type="EC" id="1.2.1.83" evidence="6"/>
<dbReference type="FunFam" id="3.40.605.10:FF:000007">
    <property type="entry name" value="NAD/NADP-dependent betaine aldehyde dehydrogenase"/>
    <property type="match status" value="1"/>
</dbReference>
<dbReference type="GO" id="GO:0016620">
    <property type="term" value="F:oxidoreductase activity, acting on the aldehyde or oxo group of donors, NAD or NADP as acceptor"/>
    <property type="evidence" value="ECO:0007669"/>
    <property type="project" value="InterPro"/>
</dbReference>
<name>A0A916IYV1_9BURK</name>
<dbReference type="Pfam" id="PF00171">
    <property type="entry name" value="Aldedh"/>
    <property type="match status" value="1"/>
</dbReference>
<feature type="domain" description="Aldehyde dehydrogenase" evidence="5">
    <location>
        <begin position="13"/>
        <end position="468"/>
    </location>
</feature>
<dbReference type="PANTHER" id="PTHR42804:SF1">
    <property type="entry name" value="ALDEHYDE DEHYDROGENASE-RELATED"/>
    <property type="match status" value="1"/>
</dbReference>
<evidence type="ECO:0000313" key="6">
    <source>
        <dbReference type="EMBL" id="CAG2153839.1"/>
    </source>
</evidence>
<dbReference type="InterPro" id="IPR015590">
    <property type="entry name" value="Aldehyde_DH_dom"/>
</dbReference>
<dbReference type="PROSITE" id="PS00687">
    <property type="entry name" value="ALDEHYDE_DEHYDR_GLU"/>
    <property type="match status" value="1"/>
</dbReference>
<dbReference type="Gene3D" id="3.40.605.10">
    <property type="entry name" value="Aldehyde Dehydrogenase, Chain A, domain 1"/>
    <property type="match status" value="1"/>
</dbReference>
<dbReference type="AlphaFoldDB" id="A0A916IYV1"/>
<evidence type="ECO:0000256" key="2">
    <source>
        <dbReference type="ARBA" id="ARBA00023002"/>
    </source>
</evidence>
<comment type="similarity">
    <text evidence="1 4">Belongs to the aldehyde dehydrogenase family.</text>
</comment>
<dbReference type="Gene3D" id="3.40.309.10">
    <property type="entry name" value="Aldehyde Dehydrogenase, Chain A, domain 2"/>
    <property type="match status" value="1"/>
</dbReference>
<accession>A0A916IYV1</accession>
<sequence length="483" mass="51544">MKHYGKFYIDGAWVDPSTPSHIELVDPANEEVFAMVAMGGPEDVEKAVGAARRAFRTFSMTSTAYRMAMLDRVIAAYVARADDLANIIAQEMGAPRSASVQVSGPIDHLKVARDVLSGYSFASRIGDSIVRREPIGVCGLISPWNWPIQTPITKIAYALAAGCTMVFKPSEASPLSGLILAEIMDAAEVPKGVFNVVVGDGPSVGEAISRHPDVDMVSFTGSTRAGIMVGRSAADTVKRVSLELGGKSANVVLPDADLEGAARWNIQRCFFNAGQSCHAPSRMLVHESQVKDVIPYLVDAAGKFRIGDPRDPETTMGPLVNRAQFERVQRFIQSGIDEGARLVCGGVGRPDGMATGFFTKPTVFVDVKPGMTIATEEVFGPVLSVLTYSSEDEAIDIANQGPYGLGGYVFSSSSEHGFDVACRLRAGRISFNGAPASNAAPMGGYRQSGNGRSMGVFGLEEYLEIKAVFGFREQASTLPVLAR</sequence>
<dbReference type="EMBL" id="CAJPUY010000020">
    <property type="protein sequence ID" value="CAG2153839.1"/>
    <property type="molecule type" value="Genomic_DNA"/>
</dbReference>
<dbReference type="InterPro" id="IPR016163">
    <property type="entry name" value="Ald_DH_C"/>
</dbReference>
<dbReference type="PANTHER" id="PTHR42804">
    <property type="entry name" value="ALDEHYDE DEHYDROGENASE"/>
    <property type="match status" value="1"/>
</dbReference>
<dbReference type="SUPFAM" id="SSF53720">
    <property type="entry name" value="ALDH-like"/>
    <property type="match status" value="1"/>
</dbReference>
<protein>
    <submittedName>
        <fullName evidence="6">3-succinoylsemialdehyde-pyridine dehydrogenase</fullName>
        <ecNumber evidence="6">1.2.1.83</ecNumber>
    </submittedName>
</protein>
<dbReference type="CDD" id="cd07138">
    <property type="entry name" value="ALDH_CddD_SSP0762"/>
    <property type="match status" value="1"/>
</dbReference>
<dbReference type="InterPro" id="IPR029510">
    <property type="entry name" value="Ald_DH_CS_GLU"/>
</dbReference>
<dbReference type="Proteomes" id="UP000672934">
    <property type="component" value="Unassembled WGS sequence"/>
</dbReference>
<evidence type="ECO:0000313" key="7">
    <source>
        <dbReference type="Proteomes" id="UP000672934"/>
    </source>
</evidence>
<feature type="active site" evidence="3">
    <location>
        <position position="243"/>
    </location>
</feature>
<comment type="caution">
    <text evidence="6">The sequence shown here is derived from an EMBL/GenBank/DDBJ whole genome shotgun (WGS) entry which is preliminary data.</text>
</comment>
<evidence type="ECO:0000256" key="3">
    <source>
        <dbReference type="PROSITE-ProRule" id="PRU10007"/>
    </source>
</evidence>
<proteinExistence type="inferred from homology"/>
<evidence type="ECO:0000259" key="5">
    <source>
        <dbReference type="Pfam" id="PF00171"/>
    </source>
</evidence>
<evidence type="ECO:0000256" key="1">
    <source>
        <dbReference type="ARBA" id="ARBA00009986"/>
    </source>
</evidence>
<dbReference type="RefSeq" id="WP_211949796.1">
    <property type="nucleotide sequence ID" value="NZ_CAJPUY010000020.1"/>
</dbReference>